<dbReference type="PANTHER" id="PTHR21844:SF2">
    <property type="entry name" value="PROLINE-RICH AKT1 SUBSTRATE 1"/>
    <property type="match status" value="1"/>
</dbReference>
<dbReference type="PANTHER" id="PTHR21844">
    <property type="entry name" value="AKT1 SUBSTRATE 1 PROTEIN"/>
    <property type="match status" value="1"/>
</dbReference>
<reference evidence="1" key="1">
    <citation type="submission" date="2020-11" db="EMBL/GenBank/DDBJ databases">
        <authorList>
            <person name="Tran Van P."/>
        </authorList>
    </citation>
    <scope>NUCLEOTIDE SEQUENCE</scope>
</reference>
<dbReference type="OrthoDB" id="9992964at2759"/>
<dbReference type="AlphaFoldDB" id="A0A7R9MAM2"/>
<evidence type="ECO:0000313" key="2">
    <source>
        <dbReference type="Proteomes" id="UP000728032"/>
    </source>
</evidence>
<dbReference type="GO" id="GO:0048011">
    <property type="term" value="P:neurotrophin TRK receptor signaling pathway"/>
    <property type="evidence" value="ECO:0007669"/>
    <property type="project" value="InterPro"/>
</dbReference>
<proteinExistence type="predicted"/>
<dbReference type="GO" id="GO:0005737">
    <property type="term" value="C:cytoplasm"/>
    <property type="evidence" value="ECO:0007669"/>
    <property type="project" value="TreeGrafter"/>
</dbReference>
<sequence>MNIVANVDADLGLDSYLNIKSTQNITNAKPLDNKQKKSQPLRIISFVLQSMQIWSTQNITNAKPLDNKQKKSQPLRYRSQSVDYESVGGIFDIDVDVDEGNAFDSISYSDEEDDDSIAFRNTNNDYNYNNGRAVPNAQINAQTHGLMAYSLPIQVQVPKWKTFYNHKHDIDEEDVPMIRNDETIAESIKKLAKSVRNESDIFGDRPRRRLNTGDLIKSRPI</sequence>
<evidence type="ECO:0000313" key="1">
    <source>
        <dbReference type="EMBL" id="CAD7656168.1"/>
    </source>
</evidence>
<dbReference type="EMBL" id="OC925506">
    <property type="protein sequence ID" value="CAD7656168.1"/>
    <property type="molecule type" value="Genomic_DNA"/>
</dbReference>
<dbReference type="InterPro" id="IPR026682">
    <property type="entry name" value="AKT1S1"/>
</dbReference>
<dbReference type="Proteomes" id="UP000728032">
    <property type="component" value="Unassembled WGS sequence"/>
</dbReference>
<accession>A0A7R9MAM2</accession>
<dbReference type="EMBL" id="CAJPVJ010010681">
    <property type="protein sequence ID" value="CAG2173355.1"/>
    <property type="molecule type" value="Genomic_DNA"/>
</dbReference>
<protein>
    <submittedName>
        <fullName evidence="1">Uncharacterized protein</fullName>
    </submittedName>
</protein>
<dbReference type="GO" id="GO:0032007">
    <property type="term" value="P:negative regulation of TOR signaling"/>
    <property type="evidence" value="ECO:0007669"/>
    <property type="project" value="InterPro"/>
</dbReference>
<gene>
    <name evidence="1" type="ORF">ONB1V03_LOCUS12808</name>
</gene>
<name>A0A7R9MAM2_9ACAR</name>
<keyword evidence="2" id="KW-1185">Reference proteome</keyword>
<dbReference type="Pfam" id="PF15798">
    <property type="entry name" value="PRAS"/>
    <property type="match status" value="1"/>
</dbReference>
<organism evidence="1">
    <name type="scientific">Oppiella nova</name>
    <dbReference type="NCBI Taxonomy" id="334625"/>
    <lineage>
        <taxon>Eukaryota</taxon>
        <taxon>Metazoa</taxon>
        <taxon>Ecdysozoa</taxon>
        <taxon>Arthropoda</taxon>
        <taxon>Chelicerata</taxon>
        <taxon>Arachnida</taxon>
        <taxon>Acari</taxon>
        <taxon>Acariformes</taxon>
        <taxon>Sarcoptiformes</taxon>
        <taxon>Oribatida</taxon>
        <taxon>Brachypylina</taxon>
        <taxon>Oppioidea</taxon>
        <taxon>Oppiidae</taxon>
        <taxon>Oppiella</taxon>
    </lineage>
</organism>